<organism evidence="2 3">
    <name type="scientific">Desulfosporosinus metallidurans</name>
    <dbReference type="NCBI Taxonomy" id="1888891"/>
    <lineage>
        <taxon>Bacteria</taxon>
        <taxon>Bacillati</taxon>
        <taxon>Bacillota</taxon>
        <taxon>Clostridia</taxon>
        <taxon>Eubacteriales</taxon>
        <taxon>Desulfitobacteriaceae</taxon>
        <taxon>Desulfosporosinus</taxon>
    </lineage>
</organism>
<evidence type="ECO:0000313" key="2">
    <source>
        <dbReference type="EMBL" id="OLN32701.1"/>
    </source>
</evidence>
<keyword evidence="1" id="KW-0812">Transmembrane</keyword>
<keyword evidence="1" id="KW-1133">Transmembrane helix</keyword>
<feature type="transmembrane region" description="Helical" evidence="1">
    <location>
        <begin position="12"/>
        <end position="34"/>
    </location>
</feature>
<accession>A0A1Q8QZH4</accession>
<comment type="caution">
    <text evidence="2">The sequence shown here is derived from an EMBL/GenBank/DDBJ whole genome shotgun (WGS) entry which is preliminary data.</text>
</comment>
<dbReference type="Proteomes" id="UP000186102">
    <property type="component" value="Unassembled WGS sequence"/>
</dbReference>
<proteinExistence type="predicted"/>
<reference evidence="2 3" key="1">
    <citation type="submission" date="2016-09" db="EMBL/GenBank/DDBJ databases">
        <title>Complete genome of Desulfosporosinus sp. OL.</title>
        <authorList>
            <person name="Mardanov A."/>
            <person name="Beletsky A."/>
            <person name="Panova A."/>
            <person name="Karnachuk O."/>
            <person name="Ravin N."/>
        </authorList>
    </citation>
    <scope>NUCLEOTIDE SEQUENCE [LARGE SCALE GENOMIC DNA]</scope>
    <source>
        <strain evidence="2 3">OL</strain>
    </source>
</reference>
<protein>
    <submittedName>
        <fullName evidence="2">Uncharacterized protein</fullName>
    </submittedName>
</protein>
<keyword evidence="3" id="KW-1185">Reference proteome</keyword>
<dbReference type="STRING" id="1888891.DSOL_1452"/>
<sequence length="37" mass="3959">MYGLYGGPSRATFLWVVCIDLAARIVGTIIALSITES</sequence>
<name>A0A1Q8QZH4_9FIRM</name>
<dbReference type="AlphaFoldDB" id="A0A1Q8QZH4"/>
<dbReference type="EMBL" id="MLBF01000007">
    <property type="protein sequence ID" value="OLN32701.1"/>
    <property type="molecule type" value="Genomic_DNA"/>
</dbReference>
<gene>
    <name evidence="2" type="ORF">DSOL_1452</name>
</gene>
<keyword evidence="1" id="KW-0472">Membrane</keyword>
<evidence type="ECO:0000256" key="1">
    <source>
        <dbReference type="SAM" id="Phobius"/>
    </source>
</evidence>
<evidence type="ECO:0000313" key="3">
    <source>
        <dbReference type="Proteomes" id="UP000186102"/>
    </source>
</evidence>